<feature type="domain" description="CAAX prenyl protease 2/Lysostaphin resistance protein A-like" evidence="2">
    <location>
        <begin position="11"/>
        <end position="107"/>
    </location>
</feature>
<keyword evidence="3" id="KW-0378">Hydrolase</keyword>
<accession>A0A4P6JQH0</accession>
<evidence type="ECO:0000313" key="3">
    <source>
        <dbReference type="EMBL" id="QBD77575.1"/>
    </source>
</evidence>
<dbReference type="EMBL" id="CP035758">
    <property type="protein sequence ID" value="QBD77575.1"/>
    <property type="molecule type" value="Genomic_DNA"/>
</dbReference>
<organism evidence="3 4">
    <name type="scientific">Ktedonosporobacter rubrisoli</name>
    <dbReference type="NCBI Taxonomy" id="2509675"/>
    <lineage>
        <taxon>Bacteria</taxon>
        <taxon>Bacillati</taxon>
        <taxon>Chloroflexota</taxon>
        <taxon>Ktedonobacteria</taxon>
        <taxon>Ktedonobacterales</taxon>
        <taxon>Ktedonosporobacteraceae</taxon>
        <taxon>Ktedonosporobacter</taxon>
    </lineage>
</organism>
<dbReference type="InterPro" id="IPR003675">
    <property type="entry name" value="Rce1/LyrA-like_dom"/>
</dbReference>
<sequence>MMGKHMGAKKLLNTFISPGIEEEIAFRGVLMTRLIRAFGTSWGIVVASLIFGVYHVFTNITLLHLPVAVAVMQTITFQAVFGVTLAFVLLRTRNIVASILYHGVLDALNFTVLSIVLPLLLLH</sequence>
<proteinExistence type="predicted"/>
<feature type="transmembrane region" description="Helical" evidence="1">
    <location>
        <begin position="63"/>
        <end position="90"/>
    </location>
</feature>
<keyword evidence="3" id="KW-0645">Protease</keyword>
<keyword evidence="4" id="KW-1185">Reference proteome</keyword>
<evidence type="ECO:0000256" key="1">
    <source>
        <dbReference type="SAM" id="Phobius"/>
    </source>
</evidence>
<protein>
    <submittedName>
        <fullName evidence="3">CPBP family intramembrane metalloprotease</fullName>
    </submittedName>
</protein>
<feature type="transmembrane region" description="Helical" evidence="1">
    <location>
        <begin position="99"/>
        <end position="121"/>
    </location>
</feature>
<keyword evidence="1" id="KW-0472">Membrane</keyword>
<dbReference type="GO" id="GO:0006508">
    <property type="term" value="P:proteolysis"/>
    <property type="evidence" value="ECO:0007669"/>
    <property type="project" value="UniProtKB-KW"/>
</dbReference>
<evidence type="ECO:0000259" key="2">
    <source>
        <dbReference type="Pfam" id="PF02517"/>
    </source>
</evidence>
<dbReference type="GO" id="GO:0008237">
    <property type="term" value="F:metallopeptidase activity"/>
    <property type="evidence" value="ECO:0007669"/>
    <property type="project" value="UniProtKB-KW"/>
</dbReference>
<keyword evidence="3" id="KW-0482">Metalloprotease</keyword>
<name>A0A4P6JQH0_KTERU</name>
<dbReference type="OrthoDB" id="877230at2"/>
<dbReference type="PANTHER" id="PTHR36435:SF1">
    <property type="entry name" value="CAAX AMINO TERMINAL PROTEASE FAMILY PROTEIN"/>
    <property type="match status" value="1"/>
</dbReference>
<reference evidence="3 4" key="1">
    <citation type="submission" date="2019-01" db="EMBL/GenBank/DDBJ databases">
        <title>Ktedonosporobacter rubrisoli SCAWS-G2.</title>
        <authorList>
            <person name="Huang Y."/>
            <person name="Yan B."/>
        </authorList>
    </citation>
    <scope>NUCLEOTIDE SEQUENCE [LARGE SCALE GENOMIC DNA]</scope>
    <source>
        <strain evidence="3 4">SCAWS-G2</strain>
    </source>
</reference>
<feature type="transmembrane region" description="Helical" evidence="1">
    <location>
        <begin position="34"/>
        <end position="57"/>
    </location>
</feature>
<dbReference type="AlphaFoldDB" id="A0A4P6JQH0"/>
<evidence type="ECO:0000313" key="4">
    <source>
        <dbReference type="Proteomes" id="UP000290365"/>
    </source>
</evidence>
<keyword evidence="1" id="KW-0812">Transmembrane</keyword>
<dbReference type="Proteomes" id="UP000290365">
    <property type="component" value="Chromosome"/>
</dbReference>
<dbReference type="GO" id="GO:0080120">
    <property type="term" value="P:CAAX-box protein maturation"/>
    <property type="evidence" value="ECO:0007669"/>
    <property type="project" value="UniProtKB-ARBA"/>
</dbReference>
<dbReference type="GO" id="GO:0004175">
    <property type="term" value="F:endopeptidase activity"/>
    <property type="evidence" value="ECO:0007669"/>
    <property type="project" value="UniProtKB-ARBA"/>
</dbReference>
<dbReference type="KEGG" id="kbs:EPA93_16885"/>
<keyword evidence="1" id="KW-1133">Transmembrane helix</keyword>
<dbReference type="Pfam" id="PF02517">
    <property type="entry name" value="Rce1-like"/>
    <property type="match status" value="1"/>
</dbReference>
<dbReference type="PANTHER" id="PTHR36435">
    <property type="entry name" value="SLR1288 PROTEIN"/>
    <property type="match status" value="1"/>
</dbReference>
<dbReference type="InterPro" id="IPR052710">
    <property type="entry name" value="CAAX_protease"/>
</dbReference>
<gene>
    <name evidence="3" type="ORF">EPA93_16885</name>
</gene>